<keyword evidence="5" id="KW-0677">Repeat</keyword>
<evidence type="ECO:0000313" key="8">
    <source>
        <dbReference type="EMBL" id="ORY45309.1"/>
    </source>
</evidence>
<dbReference type="InterPro" id="IPR053213">
    <property type="entry name" value="RLP29"/>
</dbReference>
<accession>A0A1Y2CE38</accession>
<comment type="caution">
    <text evidence="8">The sequence shown here is derived from an EMBL/GenBank/DDBJ whole genome shotgun (WGS) entry which is preliminary data.</text>
</comment>
<reference evidence="8 9" key="1">
    <citation type="submission" date="2016-07" db="EMBL/GenBank/DDBJ databases">
        <title>Pervasive Adenine N6-methylation of Active Genes in Fungi.</title>
        <authorList>
            <consortium name="DOE Joint Genome Institute"/>
            <person name="Mondo S.J."/>
            <person name="Dannebaum R.O."/>
            <person name="Kuo R.C."/>
            <person name="Labutti K."/>
            <person name="Haridas S."/>
            <person name="Kuo A."/>
            <person name="Salamov A."/>
            <person name="Ahrendt S.R."/>
            <person name="Lipzen A."/>
            <person name="Sullivan W."/>
            <person name="Andreopoulos W.B."/>
            <person name="Clum A."/>
            <person name="Lindquist E."/>
            <person name="Daum C."/>
            <person name="Ramamoorthy G.K."/>
            <person name="Gryganskyi A."/>
            <person name="Culley D."/>
            <person name="Magnuson J.K."/>
            <person name="James T.Y."/>
            <person name="O'Malley M.A."/>
            <person name="Stajich J.E."/>
            <person name="Spatafora J.W."/>
            <person name="Visel A."/>
            <person name="Grigoriev I.V."/>
        </authorList>
    </citation>
    <scope>NUCLEOTIDE SEQUENCE [LARGE SCALE GENOMIC DNA]</scope>
    <source>
        <strain evidence="8 9">JEL800</strain>
    </source>
</reference>
<dbReference type="PANTHER" id="PTHR48009:SF4">
    <property type="entry name" value="LEUCINE-RICH REPEAT (LRR) FAMILY PROTEIN"/>
    <property type="match status" value="1"/>
</dbReference>
<dbReference type="InterPro" id="IPR001810">
    <property type="entry name" value="F-box_dom"/>
</dbReference>
<feature type="domain" description="F-box" evidence="7">
    <location>
        <begin position="76"/>
        <end position="121"/>
    </location>
</feature>
<dbReference type="InterPro" id="IPR001611">
    <property type="entry name" value="Leu-rich_rpt"/>
</dbReference>
<dbReference type="AlphaFoldDB" id="A0A1Y2CE38"/>
<dbReference type="Gene3D" id="3.80.10.10">
    <property type="entry name" value="Ribonuclease Inhibitor"/>
    <property type="match status" value="1"/>
</dbReference>
<dbReference type="InterPro" id="IPR032675">
    <property type="entry name" value="LRR_dom_sf"/>
</dbReference>
<evidence type="ECO:0000256" key="5">
    <source>
        <dbReference type="ARBA" id="ARBA00022737"/>
    </source>
</evidence>
<dbReference type="Pfam" id="PF00646">
    <property type="entry name" value="F-box"/>
    <property type="match status" value="1"/>
</dbReference>
<evidence type="ECO:0000313" key="9">
    <source>
        <dbReference type="Proteomes" id="UP000193642"/>
    </source>
</evidence>
<dbReference type="InterPro" id="IPR036047">
    <property type="entry name" value="F-box-like_dom_sf"/>
</dbReference>
<keyword evidence="2" id="KW-1003">Cell membrane</keyword>
<evidence type="ECO:0000259" key="7">
    <source>
        <dbReference type="PROSITE" id="PS50181"/>
    </source>
</evidence>
<keyword evidence="4" id="KW-0732">Signal</keyword>
<evidence type="ECO:0000256" key="2">
    <source>
        <dbReference type="ARBA" id="ARBA00022475"/>
    </source>
</evidence>
<comment type="subcellular location">
    <subcellularLocation>
        <location evidence="1">Cell membrane</location>
    </subcellularLocation>
</comment>
<dbReference type="FunFam" id="3.80.10.10:FF:000041">
    <property type="entry name" value="LRR receptor-like serine/threonine-protein kinase ERECTA"/>
    <property type="match status" value="1"/>
</dbReference>
<dbReference type="EMBL" id="MCGO01000020">
    <property type="protein sequence ID" value="ORY45309.1"/>
    <property type="molecule type" value="Genomic_DNA"/>
</dbReference>
<evidence type="ECO:0000256" key="4">
    <source>
        <dbReference type="ARBA" id="ARBA00022729"/>
    </source>
</evidence>
<dbReference type="PANTHER" id="PTHR48009">
    <property type="entry name" value="LEUCINE-RICH REPEAT (LRR) FAMILY PROTEIN"/>
    <property type="match status" value="1"/>
</dbReference>
<dbReference type="GO" id="GO:0005886">
    <property type="term" value="C:plasma membrane"/>
    <property type="evidence" value="ECO:0007669"/>
    <property type="project" value="UniProtKB-SubCell"/>
</dbReference>
<evidence type="ECO:0000256" key="1">
    <source>
        <dbReference type="ARBA" id="ARBA00004236"/>
    </source>
</evidence>
<protein>
    <submittedName>
        <fullName evidence="8">L domain-like protein</fullName>
    </submittedName>
</protein>
<organism evidence="8 9">
    <name type="scientific">Rhizoclosmatium globosum</name>
    <dbReference type="NCBI Taxonomy" id="329046"/>
    <lineage>
        <taxon>Eukaryota</taxon>
        <taxon>Fungi</taxon>
        <taxon>Fungi incertae sedis</taxon>
        <taxon>Chytridiomycota</taxon>
        <taxon>Chytridiomycota incertae sedis</taxon>
        <taxon>Chytridiomycetes</taxon>
        <taxon>Chytridiales</taxon>
        <taxon>Chytriomycetaceae</taxon>
        <taxon>Rhizoclosmatium</taxon>
    </lineage>
</organism>
<gene>
    <name evidence="8" type="ORF">BCR33DRAFT_198371</name>
</gene>
<sequence>MQHSQPSSSITLESIHQLLVNLQSRFDAHVTQTNANETALNSQVQSIRTELVAVKQTLALTHNKVIELCNPIRKYYTRITALPQELLTLVLSWLDPGTVFKYRRVCKAFDACLMTKQFSVLAVPRYVDDKEEFQDVRSETEVYVGPWGVDPVSKLFIDFPVPFQEAAAEYLFHKTKVLEITHGGSTFVPPRKYPIPAAFGKLSKVDTLVIASPNFVGPVPMEIWNIPSSTPLDALNISNMELNQELPTSVSQLKTLTVLVLINAGLHGRIPKELAELANLKVLNLYNNRLTGCIPSEIGNLVQLEEMELYSNSLDGVIPVTLGNLVKIQILSLNNNQLRGNIPSELGNLSSLRFLNLRENRLTGPVPAAMASMVLLNYCDLSVNPGLTCNVLFRGLII</sequence>
<dbReference type="OrthoDB" id="676979at2759"/>
<dbReference type="SUPFAM" id="SSF52058">
    <property type="entry name" value="L domain-like"/>
    <property type="match status" value="1"/>
</dbReference>
<proteinExistence type="predicted"/>
<name>A0A1Y2CE38_9FUNG</name>
<keyword evidence="9" id="KW-1185">Reference proteome</keyword>
<evidence type="ECO:0000256" key="3">
    <source>
        <dbReference type="ARBA" id="ARBA00022614"/>
    </source>
</evidence>
<keyword evidence="6" id="KW-0472">Membrane</keyword>
<dbReference type="Proteomes" id="UP000193642">
    <property type="component" value="Unassembled WGS sequence"/>
</dbReference>
<dbReference type="STRING" id="329046.A0A1Y2CE38"/>
<evidence type="ECO:0000256" key="6">
    <source>
        <dbReference type="ARBA" id="ARBA00023136"/>
    </source>
</evidence>
<dbReference type="Pfam" id="PF13855">
    <property type="entry name" value="LRR_8"/>
    <property type="match status" value="1"/>
</dbReference>
<keyword evidence="3" id="KW-0433">Leucine-rich repeat</keyword>
<dbReference type="Pfam" id="PF00560">
    <property type="entry name" value="LRR_1"/>
    <property type="match status" value="1"/>
</dbReference>
<dbReference type="FunFam" id="3.80.10.10:FF:000299">
    <property type="entry name" value="Piriformospora indica-insensitive protein 2"/>
    <property type="match status" value="1"/>
</dbReference>
<dbReference type="PROSITE" id="PS50181">
    <property type="entry name" value="FBOX"/>
    <property type="match status" value="1"/>
</dbReference>
<dbReference type="SUPFAM" id="SSF81383">
    <property type="entry name" value="F-box domain"/>
    <property type="match status" value="1"/>
</dbReference>